<dbReference type="EMBL" id="LK023313">
    <property type="protein sequence ID" value="CDS03387.1"/>
    <property type="molecule type" value="Genomic_DNA"/>
</dbReference>
<accession>A0A077W7H9</accession>
<feature type="compositionally biased region" description="Basic and acidic residues" evidence="1">
    <location>
        <begin position="66"/>
        <end position="75"/>
    </location>
</feature>
<feature type="compositionally biased region" description="Basic residues" evidence="1">
    <location>
        <begin position="1"/>
        <end position="13"/>
    </location>
</feature>
<feature type="region of interest" description="Disordered" evidence="1">
    <location>
        <begin position="57"/>
        <end position="93"/>
    </location>
</feature>
<feature type="region of interest" description="Disordered" evidence="1">
    <location>
        <begin position="1"/>
        <end position="44"/>
    </location>
</feature>
<dbReference type="AlphaFoldDB" id="A0A077W7H9"/>
<proteinExistence type="predicted"/>
<protein>
    <submittedName>
        <fullName evidence="2">Uncharacterized protein</fullName>
    </submittedName>
</protein>
<organism evidence="2">
    <name type="scientific">Lichtheimia ramosa</name>
    <dbReference type="NCBI Taxonomy" id="688394"/>
    <lineage>
        <taxon>Eukaryota</taxon>
        <taxon>Fungi</taxon>
        <taxon>Fungi incertae sedis</taxon>
        <taxon>Mucoromycota</taxon>
        <taxon>Mucoromycotina</taxon>
        <taxon>Mucoromycetes</taxon>
        <taxon>Mucorales</taxon>
        <taxon>Lichtheimiaceae</taxon>
        <taxon>Lichtheimia</taxon>
    </lineage>
</organism>
<name>A0A077W7H9_9FUNG</name>
<reference evidence="2" key="1">
    <citation type="journal article" date="2014" name="Genome Announc.">
        <title>De novo whole-genome sequence and genome annotation of Lichtheimia ramosa.</title>
        <authorList>
            <person name="Linde J."/>
            <person name="Schwartze V."/>
            <person name="Binder U."/>
            <person name="Lass-Florl C."/>
            <person name="Voigt K."/>
            <person name="Horn F."/>
        </authorList>
    </citation>
    <scope>NUCLEOTIDE SEQUENCE</scope>
    <source>
        <strain evidence="2">JMRC FSU:6197</strain>
    </source>
</reference>
<evidence type="ECO:0000313" key="2">
    <source>
        <dbReference type="EMBL" id="CDS03387.1"/>
    </source>
</evidence>
<feature type="compositionally biased region" description="Basic residues" evidence="1">
    <location>
        <begin position="83"/>
        <end position="93"/>
    </location>
</feature>
<sequence length="93" mass="10640">MGKSAKFYKRPTRKEKESRTLNKVADPASSVQKKTKQKSEKKKEIVTTATAAMEVDPPVMKKVKKDPKDNDKPDYVDLFSGKKTYKKVPPKRK</sequence>
<gene>
    <name evidence="2" type="ORF">LRAMOSA00789</name>
</gene>
<evidence type="ECO:0000256" key="1">
    <source>
        <dbReference type="SAM" id="MobiDB-lite"/>
    </source>
</evidence>